<sequence length="44" mass="4814">SYSYCSGSLFFETWNISASLTWYVDSQTRLTSGGSTFGDGVHTP</sequence>
<proteinExistence type="predicted"/>
<dbReference type="EMBL" id="BARU01049478">
    <property type="protein sequence ID" value="GAH93664.1"/>
    <property type="molecule type" value="Genomic_DNA"/>
</dbReference>
<reference evidence="1" key="1">
    <citation type="journal article" date="2014" name="Front. Microbiol.">
        <title>High frequency of phylogenetically diverse reductive dehalogenase-homologous genes in deep subseafloor sedimentary metagenomes.</title>
        <authorList>
            <person name="Kawai M."/>
            <person name="Futagami T."/>
            <person name="Toyoda A."/>
            <person name="Takaki Y."/>
            <person name="Nishi S."/>
            <person name="Hori S."/>
            <person name="Arai W."/>
            <person name="Tsubouchi T."/>
            <person name="Morono Y."/>
            <person name="Uchiyama I."/>
            <person name="Ito T."/>
            <person name="Fujiyama A."/>
            <person name="Inagaki F."/>
            <person name="Takami H."/>
        </authorList>
    </citation>
    <scope>NUCLEOTIDE SEQUENCE</scope>
    <source>
        <strain evidence="1">Expedition CK06-06</strain>
    </source>
</reference>
<name>X1KU23_9ZZZZ</name>
<gene>
    <name evidence="1" type="ORF">S03H2_72808</name>
</gene>
<organism evidence="1">
    <name type="scientific">marine sediment metagenome</name>
    <dbReference type="NCBI Taxonomy" id="412755"/>
    <lineage>
        <taxon>unclassified sequences</taxon>
        <taxon>metagenomes</taxon>
        <taxon>ecological metagenomes</taxon>
    </lineage>
</organism>
<protein>
    <submittedName>
        <fullName evidence="1">Uncharacterized protein</fullName>
    </submittedName>
</protein>
<accession>X1KU23</accession>
<comment type="caution">
    <text evidence="1">The sequence shown here is derived from an EMBL/GenBank/DDBJ whole genome shotgun (WGS) entry which is preliminary data.</text>
</comment>
<feature type="non-terminal residue" evidence="1">
    <location>
        <position position="1"/>
    </location>
</feature>
<dbReference type="AlphaFoldDB" id="X1KU23"/>
<evidence type="ECO:0000313" key="1">
    <source>
        <dbReference type="EMBL" id="GAH93664.1"/>
    </source>
</evidence>
<feature type="non-terminal residue" evidence="1">
    <location>
        <position position="44"/>
    </location>
</feature>